<sequence>MSFQTLEQIINLKVRITNLLDQIIVGHIYTYSSSNEIIILKTTDNKEGPSTFRIINTSFIKSIQVLPPFGKKTYLVRKTT</sequence>
<dbReference type="STRING" id="5486.A0A367YIH5"/>
<dbReference type="OrthoDB" id="1057137at2759"/>
<dbReference type="Proteomes" id="UP000253472">
    <property type="component" value="Unassembled WGS sequence"/>
</dbReference>
<evidence type="ECO:0000313" key="2">
    <source>
        <dbReference type="Proteomes" id="UP000253472"/>
    </source>
</evidence>
<protein>
    <submittedName>
        <fullName evidence="1">Protein LSM12</fullName>
    </submittedName>
</protein>
<keyword evidence="2" id="KW-1185">Reference proteome</keyword>
<accession>A0A367YIH5</accession>
<dbReference type="EMBL" id="QLNQ01000020">
    <property type="protein sequence ID" value="RCK65567.1"/>
    <property type="molecule type" value="Genomic_DNA"/>
</dbReference>
<organism evidence="1 2">
    <name type="scientific">Candida viswanathii</name>
    <dbReference type="NCBI Taxonomy" id="5486"/>
    <lineage>
        <taxon>Eukaryota</taxon>
        <taxon>Fungi</taxon>
        <taxon>Dikarya</taxon>
        <taxon>Ascomycota</taxon>
        <taxon>Saccharomycotina</taxon>
        <taxon>Pichiomycetes</taxon>
        <taxon>Debaryomycetaceae</taxon>
        <taxon>Candida/Lodderomyces clade</taxon>
        <taxon>Candida</taxon>
    </lineage>
</organism>
<name>A0A367YIH5_9ASCO</name>
<gene>
    <name evidence="1" type="primary">LSM12</name>
    <name evidence="1" type="ORF">Cantr_01271</name>
</gene>
<comment type="caution">
    <text evidence="1">The sequence shown here is derived from an EMBL/GenBank/DDBJ whole genome shotgun (WGS) entry which is preliminary data.</text>
</comment>
<dbReference type="AlphaFoldDB" id="A0A367YIH5"/>
<reference evidence="1 2" key="1">
    <citation type="submission" date="2018-06" db="EMBL/GenBank/DDBJ databases">
        <title>Whole genome sequencing of Candida tropicalis (genome annotated by CSBL at Korea University).</title>
        <authorList>
            <person name="Ahn J."/>
        </authorList>
    </citation>
    <scope>NUCLEOTIDE SEQUENCE [LARGE SCALE GENOMIC DNA]</scope>
    <source>
        <strain evidence="1 2">ATCC 20962</strain>
    </source>
</reference>
<proteinExistence type="predicted"/>
<evidence type="ECO:0000313" key="1">
    <source>
        <dbReference type="EMBL" id="RCK65567.1"/>
    </source>
</evidence>